<proteinExistence type="predicted"/>
<reference evidence="5 6" key="1">
    <citation type="journal article" date="2021" name="Genome Biol. Evol.">
        <title>Complete Genome Sequencing of a Novel Gloeobacter Species from a Waterfall Cave in Mexico.</title>
        <authorList>
            <person name="Saw J.H."/>
            <person name="Cardona T."/>
            <person name="Montejano G."/>
        </authorList>
    </citation>
    <scope>NUCLEOTIDE SEQUENCE [LARGE SCALE GENOMIC DNA]</scope>
    <source>
        <strain evidence="5">MG652769</strain>
    </source>
</reference>
<organism evidence="5 6">
    <name type="scientific">Gloeobacter morelensis MG652769</name>
    <dbReference type="NCBI Taxonomy" id="2781736"/>
    <lineage>
        <taxon>Bacteria</taxon>
        <taxon>Bacillati</taxon>
        <taxon>Cyanobacteriota</taxon>
        <taxon>Cyanophyceae</taxon>
        <taxon>Gloeobacterales</taxon>
        <taxon>Gloeobacteraceae</taxon>
        <taxon>Gloeobacter</taxon>
        <taxon>Gloeobacter morelensis</taxon>
    </lineage>
</organism>
<name>A0ABY3PK39_9CYAN</name>
<accession>A0ABY3PK39</accession>
<dbReference type="InterPro" id="IPR011990">
    <property type="entry name" value="TPR-like_helical_dom_sf"/>
</dbReference>
<feature type="chain" id="PRO_5045974786" evidence="4">
    <location>
        <begin position="26"/>
        <end position="369"/>
    </location>
</feature>
<dbReference type="InterPro" id="IPR019734">
    <property type="entry name" value="TPR_rpt"/>
</dbReference>
<feature type="signal peptide" evidence="4">
    <location>
        <begin position="1"/>
        <end position="25"/>
    </location>
</feature>
<sequence length="369" mass="41997">MFEFVPTRRTLLLASFAATAILASALEQMIASASTSHLLPRLLVQMPFGVHWLVCPPIPRAEHLKQFIGNLGYTLDEVGYFNRYVKAHPEDTNAREWLGYLRYHVGWKNRNTQLLEAAERDFTTAIRSERGNADVLFHRAIVRYDLGDKRGALGDCTEALRIGFRPFNCFNGAVYTACWVHQARSLIREELGDWRGALEDSDRALELENRDANRSSGLHWGLYWRRGRCFALVGDWASAAADFEKVVSYFEVSRQVFPGAEEGYLDLGYALAALGRWDQAARAFRKVVQFLDGNPWISVDVLATMPTRSGDKPYCSRVSLGYAHAALGERDEAIENFRKAIEMFEKHSYVGERDKMLANLEEFINRRVT</sequence>
<dbReference type="RefSeq" id="WP_230841047.1">
    <property type="nucleotide sequence ID" value="NZ_CP063845.1"/>
</dbReference>
<feature type="repeat" description="TPR" evidence="3">
    <location>
        <begin position="261"/>
        <end position="294"/>
    </location>
</feature>
<keyword evidence="6" id="KW-1185">Reference proteome</keyword>
<evidence type="ECO:0000256" key="2">
    <source>
        <dbReference type="ARBA" id="ARBA00022803"/>
    </source>
</evidence>
<dbReference type="Gene3D" id="1.25.40.10">
    <property type="entry name" value="Tetratricopeptide repeat domain"/>
    <property type="match status" value="2"/>
</dbReference>
<keyword evidence="2 3" id="KW-0802">TPR repeat</keyword>
<dbReference type="PANTHER" id="PTHR44858">
    <property type="entry name" value="TETRATRICOPEPTIDE REPEAT PROTEIN 6"/>
    <property type="match status" value="1"/>
</dbReference>
<keyword evidence="1" id="KW-0677">Repeat</keyword>
<dbReference type="Pfam" id="PF13432">
    <property type="entry name" value="TPR_16"/>
    <property type="match status" value="1"/>
</dbReference>
<evidence type="ECO:0000313" key="5">
    <source>
        <dbReference type="EMBL" id="UFP93989.1"/>
    </source>
</evidence>
<dbReference type="Pfam" id="PF13181">
    <property type="entry name" value="TPR_8"/>
    <property type="match status" value="1"/>
</dbReference>
<protein>
    <submittedName>
        <fullName evidence="5">Tetratricopeptide repeat protein</fullName>
    </submittedName>
</protein>
<gene>
    <name evidence="5" type="ORF">ISF26_19830</name>
</gene>
<feature type="repeat" description="TPR" evidence="3">
    <location>
        <begin position="314"/>
        <end position="347"/>
    </location>
</feature>
<evidence type="ECO:0000256" key="1">
    <source>
        <dbReference type="ARBA" id="ARBA00022737"/>
    </source>
</evidence>
<dbReference type="InterPro" id="IPR050498">
    <property type="entry name" value="Ycf3"/>
</dbReference>
<dbReference type="PANTHER" id="PTHR44858:SF1">
    <property type="entry name" value="UDP-N-ACETYLGLUCOSAMINE--PEPTIDE N-ACETYLGLUCOSAMINYLTRANSFERASE SPINDLY-RELATED"/>
    <property type="match status" value="1"/>
</dbReference>
<evidence type="ECO:0000313" key="6">
    <source>
        <dbReference type="Proteomes" id="UP001054846"/>
    </source>
</evidence>
<dbReference type="PROSITE" id="PS50005">
    <property type="entry name" value="TPR"/>
    <property type="match status" value="2"/>
</dbReference>
<dbReference type="Proteomes" id="UP001054846">
    <property type="component" value="Chromosome"/>
</dbReference>
<dbReference type="EMBL" id="CP063845">
    <property type="protein sequence ID" value="UFP93989.1"/>
    <property type="molecule type" value="Genomic_DNA"/>
</dbReference>
<keyword evidence="4" id="KW-0732">Signal</keyword>
<dbReference type="SMART" id="SM00028">
    <property type="entry name" value="TPR"/>
    <property type="match status" value="6"/>
</dbReference>
<evidence type="ECO:0000256" key="4">
    <source>
        <dbReference type="SAM" id="SignalP"/>
    </source>
</evidence>
<evidence type="ECO:0000256" key="3">
    <source>
        <dbReference type="PROSITE-ProRule" id="PRU00339"/>
    </source>
</evidence>
<dbReference type="SUPFAM" id="SSF48452">
    <property type="entry name" value="TPR-like"/>
    <property type="match status" value="2"/>
</dbReference>